<sequence length="116" mass="13887">MLKYYFAVASQKFLFEEEPLEEILRERINYYKSINKPIDFWILRNSSLINFPHLINIKKTINQPISAIVSYNLHFINWIKLRVGFVLVGECYGPPISCYDINLNKSNYYRYDNLII</sequence>
<name>A0A1C9CAK2_9FLOR</name>
<reference evidence="3" key="1">
    <citation type="submission" date="2016-11" db="EMBL/GenBank/DDBJ databases">
        <title>Complete Chloroplast Genome of Thorea hispida.</title>
        <authorList>
            <person name="Nan F."/>
            <person name="Xie S."/>
        </authorList>
    </citation>
    <scope>NUCLEOTIDE SEQUENCE</scope>
</reference>
<keyword evidence="3" id="KW-0150">Chloroplast</keyword>
<reference evidence="2" key="2">
    <citation type="journal article" date="2018" name="PLoS ONE">
        <title>Plastid genome analysis of three Nemaliophycidae red algal species suggests environmental adaptation for iron limited habitats.</title>
        <authorList>
            <person name="Cho C.H."/>
            <person name="Choi J.W."/>
            <person name="Lam D.W."/>
            <person name="Kim K.M."/>
            <person name="Yoon H.S."/>
        </authorList>
    </citation>
    <scope>NUCLEOTIDE SEQUENCE</scope>
</reference>
<dbReference type="Pfam" id="PF10674">
    <property type="entry name" value="Ycf54"/>
    <property type="match status" value="1"/>
</dbReference>
<dbReference type="InterPro" id="IPR019616">
    <property type="entry name" value="Ycf54"/>
</dbReference>
<dbReference type="PANTHER" id="PTHR35319:SF2">
    <property type="entry name" value="YCF54"/>
    <property type="match status" value="1"/>
</dbReference>
<evidence type="ECO:0000256" key="1">
    <source>
        <dbReference type="ARBA" id="ARBA00043978"/>
    </source>
</evidence>
<dbReference type="InterPro" id="IPR038409">
    <property type="entry name" value="Ycf54-like_sf"/>
</dbReference>
<keyword evidence="2" id="KW-0934">Plastid</keyword>
<protein>
    <recommendedName>
        <fullName evidence="4">Ycf54</fullName>
    </recommendedName>
</protein>
<dbReference type="EMBL" id="KY083065">
    <property type="protein sequence ID" value="ARX95776.1"/>
    <property type="molecule type" value="Genomic_DNA"/>
</dbReference>
<proteinExistence type="inferred from homology"/>
<evidence type="ECO:0008006" key="4">
    <source>
        <dbReference type="Google" id="ProtNLM"/>
    </source>
</evidence>
<dbReference type="EMBL" id="KX284714">
    <property type="protein sequence ID" value="AOM65406.1"/>
    <property type="molecule type" value="Genomic_DNA"/>
</dbReference>
<gene>
    <name evidence="2" type="primary">ycf54</name>
    <name evidence="2" type="ORF">Thor_114</name>
</gene>
<dbReference type="GeneID" id="29072811"/>
<accession>A0A1C9CAK2</accession>
<organism evidence="2">
    <name type="scientific">Thorea hispida</name>
    <dbReference type="NCBI Taxonomy" id="202687"/>
    <lineage>
        <taxon>Eukaryota</taxon>
        <taxon>Rhodophyta</taxon>
        <taxon>Florideophyceae</taxon>
        <taxon>Nemaliophycidae</taxon>
        <taxon>Thoreales</taxon>
        <taxon>Thoreaceae</taxon>
        <taxon>Thorea</taxon>
    </lineage>
</organism>
<comment type="similarity">
    <text evidence="1">Belongs to the ycf54 family.</text>
</comment>
<dbReference type="PANTHER" id="PTHR35319">
    <property type="match status" value="1"/>
</dbReference>
<evidence type="ECO:0000313" key="3">
    <source>
        <dbReference type="EMBL" id="ARX95776.1"/>
    </source>
</evidence>
<geneLocation type="plastid" evidence="2"/>
<dbReference type="RefSeq" id="YP_009296471.1">
    <property type="nucleotide sequence ID" value="NC_031171.1"/>
</dbReference>
<evidence type="ECO:0000313" key="2">
    <source>
        <dbReference type="EMBL" id="AOM65406.1"/>
    </source>
</evidence>
<dbReference type="Gene3D" id="3.30.70.1860">
    <property type="entry name" value="Uncharacterised protein family Ycf54"/>
    <property type="match status" value="1"/>
</dbReference>
<dbReference type="AlphaFoldDB" id="A0A1C9CAK2"/>